<evidence type="ECO:0000313" key="1">
    <source>
        <dbReference type="EMBL" id="RGV60671.1"/>
    </source>
</evidence>
<name>A0A395X3U0_9FIRM</name>
<reference evidence="1 2" key="1">
    <citation type="submission" date="2018-08" db="EMBL/GenBank/DDBJ databases">
        <title>A genome reference for cultivated species of the human gut microbiota.</title>
        <authorList>
            <person name="Zou Y."/>
            <person name="Xue W."/>
            <person name="Luo G."/>
        </authorList>
    </citation>
    <scope>NUCLEOTIDE SEQUENCE [LARGE SCALE GENOMIC DNA]</scope>
    <source>
        <strain evidence="1 2">AF14-23</strain>
    </source>
</reference>
<proteinExistence type="predicted"/>
<organism evidence="1 2">
    <name type="scientific">Blautia obeum</name>
    <dbReference type="NCBI Taxonomy" id="40520"/>
    <lineage>
        <taxon>Bacteria</taxon>
        <taxon>Bacillati</taxon>
        <taxon>Bacillota</taxon>
        <taxon>Clostridia</taxon>
        <taxon>Lachnospirales</taxon>
        <taxon>Lachnospiraceae</taxon>
        <taxon>Blautia</taxon>
    </lineage>
</organism>
<protein>
    <submittedName>
        <fullName evidence="1">Uncharacterized protein</fullName>
    </submittedName>
</protein>
<dbReference type="EMBL" id="QRZI01000016">
    <property type="protein sequence ID" value="RGV60671.1"/>
    <property type="molecule type" value="Genomic_DNA"/>
</dbReference>
<sequence length="121" mass="14572">MPEERPEAYRSCVLRIGTYIVIQNVLKEHKLPGMLEKHLSQDYGTRRSDYYIEALDRKIERLQEKDKEYSVLAEELYTLLDERHPERKIERAKQALYNAYVESERSLDEIIDLIRNVDEWI</sequence>
<dbReference type="AlphaFoldDB" id="A0A395X3U0"/>
<comment type="caution">
    <text evidence="1">The sequence shown here is derived from an EMBL/GenBank/DDBJ whole genome shotgun (WGS) entry which is preliminary data.</text>
</comment>
<dbReference type="Proteomes" id="UP000265828">
    <property type="component" value="Unassembled WGS sequence"/>
</dbReference>
<gene>
    <name evidence="1" type="ORF">DWW07_16530</name>
</gene>
<accession>A0A395X3U0</accession>
<evidence type="ECO:0000313" key="2">
    <source>
        <dbReference type="Proteomes" id="UP000265828"/>
    </source>
</evidence>